<reference evidence="2 3" key="1">
    <citation type="submission" date="2020-01" db="EMBL/GenBank/DDBJ databases">
        <authorList>
            <consortium name="DOE Joint Genome Institute"/>
            <person name="Haridas S."/>
            <person name="Albert R."/>
            <person name="Binder M."/>
            <person name="Bloem J."/>
            <person name="Labutti K."/>
            <person name="Salamov A."/>
            <person name="Andreopoulos B."/>
            <person name="Baker S.E."/>
            <person name="Barry K."/>
            <person name="Bills G."/>
            <person name="Bluhm B.H."/>
            <person name="Cannon C."/>
            <person name="Castanera R."/>
            <person name="Culley D.E."/>
            <person name="Daum C."/>
            <person name="Ezra D."/>
            <person name="Gonzalez J.B."/>
            <person name="Henrissat B."/>
            <person name="Kuo A."/>
            <person name="Liang C."/>
            <person name="Lipzen A."/>
            <person name="Lutzoni F."/>
            <person name="Magnuson J."/>
            <person name="Mondo S."/>
            <person name="Nolan M."/>
            <person name="Ohm R."/>
            <person name="Pangilinan J."/>
            <person name="Park H.-J.H."/>
            <person name="Ramirez L."/>
            <person name="Alfaro M."/>
            <person name="Sun H."/>
            <person name="Tritt A."/>
            <person name="Yoshinaga Y."/>
            <person name="Zwiers L.-H.L."/>
            <person name="Turgeon B.G."/>
            <person name="Goodwin S.B."/>
            <person name="Spatafora J.W."/>
            <person name="Crous P.W."/>
            <person name="Grigoriev I.V."/>
        </authorList>
    </citation>
    <scope>NUCLEOTIDE SEQUENCE [LARGE SCALE GENOMIC DNA]</scope>
    <source>
        <strain evidence="2 3">CBS 611.86</strain>
    </source>
</reference>
<feature type="compositionally biased region" description="Gly residues" evidence="1">
    <location>
        <begin position="227"/>
        <end position="237"/>
    </location>
</feature>
<protein>
    <submittedName>
        <fullName evidence="2">Uncharacterized protein</fullName>
    </submittedName>
</protein>
<accession>A0A7C8MDL3</accession>
<comment type="caution">
    <text evidence="2">The sequence shown here is derived from an EMBL/GenBank/DDBJ whole genome shotgun (WGS) entry which is preliminary data.</text>
</comment>
<feature type="compositionally biased region" description="Polar residues" evidence="1">
    <location>
        <begin position="127"/>
        <end position="138"/>
    </location>
</feature>
<keyword evidence="3" id="KW-1185">Reference proteome</keyword>
<dbReference type="EMBL" id="JAADJZ010000004">
    <property type="protein sequence ID" value="KAF2875838.1"/>
    <property type="molecule type" value="Genomic_DNA"/>
</dbReference>
<gene>
    <name evidence="2" type="ORF">BDV95DRAFT_591267</name>
</gene>
<dbReference type="AlphaFoldDB" id="A0A7C8MDL3"/>
<evidence type="ECO:0000256" key="1">
    <source>
        <dbReference type="SAM" id="MobiDB-lite"/>
    </source>
</evidence>
<sequence>MSQNPPNPQGPDQGKQLSFEDGSLLPFLRAYVRVRNRPNYNFGPDVERVQRMLDQLDNFEAHPNLVHDFVAAVSNNPAGQHAFSDVFNDTTLMIMILLRDNRRHGGLWLPPRQPANEAYNQATTTGQAPVYPNWQNPAGFQPRTVVQAPPGFGTPAAPPRPAFASPPRASGNIGRSPSRPQPGITPSAFGNTTGGYVPSGSPPRGLGSPRGNFGAIGTFPSNWRGKSSGGQGRGRGASGSHDTEG</sequence>
<proteinExistence type="predicted"/>
<dbReference type="Proteomes" id="UP000481861">
    <property type="component" value="Unassembled WGS sequence"/>
</dbReference>
<evidence type="ECO:0000313" key="3">
    <source>
        <dbReference type="Proteomes" id="UP000481861"/>
    </source>
</evidence>
<feature type="region of interest" description="Disordered" evidence="1">
    <location>
        <begin position="127"/>
        <end position="245"/>
    </location>
</feature>
<feature type="compositionally biased region" description="Low complexity" evidence="1">
    <location>
        <begin position="198"/>
        <end position="211"/>
    </location>
</feature>
<evidence type="ECO:0000313" key="2">
    <source>
        <dbReference type="EMBL" id="KAF2875838.1"/>
    </source>
</evidence>
<organism evidence="2 3">
    <name type="scientific">Massariosphaeria phaeospora</name>
    <dbReference type="NCBI Taxonomy" id="100035"/>
    <lineage>
        <taxon>Eukaryota</taxon>
        <taxon>Fungi</taxon>
        <taxon>Dikarya</taxon>
        <taxon>Ascomycota</taxon>
        <taxon>Pezizomycotina</taxon>
        <taxon>Dothideomycetes</taxon>
        <taxon>Pleosporomycetidae</taxon>
        <taxon>Pleosporales</taxon>
        <taxon>Pleosporales incertae sedis</taxon>
        <taxon>Massariosphaeria</taxon>
    </lineage>
</organism>
<dbReference type="OrthoDB" id="3785721at2759"/>
<name>A0A7C8MDL3_9PLEO</name>